<name>A0ABY8WFR9_9ACTN</name>
<dbReference type="EMBL" id="CP126980">
    <property type="protein sequence ID" value="WIM96694.1"/>
    <property type="molecule type" value="Genomic_DNA"/>
</dbReference>
<dbReference type="Pfam" id="PF02333">
    <property type="entry name" value="Phytase"/>
    <property type="match status" value="2"/>
</dbReference>
<dbReference type="RefSeq" id="WP_284917982.1">
    <property type="nucleotide sequence ID" value="NZ_CP126980.1"/>
</dbReference>
<accession>A0ABY8WFR9</accession>
<dbReference type="PROSITE" id="PS51662">
    <property type="entry name" value="BP_PHYTASE"/>
    <property type="match status" value="1"/>
</dbReference>
<dbReference type="InterPro" id="IPR003431">
    <property type="entry name" value="B-propeller_Phytase"/>
</dbReference>
<sequence length="407" mass="43722">MQRTSGIAALVALTTLAAGVPAYGSERRPAREITAKVETPALYHDEAGGNADADDPAIWVNPANKARSLVIGTAKNGGLRVYDLTGREVQTIATPDGGRFNNVDLISGFKLGNQKVDLAVVTDRGLDKLRIYRITAAGLIDVTSADVPLLFSKDQAEVEEQATGYGLATYDRYAVVSRRHSTRLGIFRLEERHGKVTYRTSDTLDLPSSFRLPNGGTWSPCAEPGEGPQVEGMVVDAEAGVLYAAQEDVALWRIDLKGGTFGSIPRIVEKVKEYGVPATWDADAEECVLDSANDPGFGGRITADVEGTTLYATGKRDGYLIVSSQGDSTFYVYDRRTNRPVTLFAVTDGPRVDGVQHSDGAAATSVALPGYPKGLLVLHDGENTPDGGRTSTNFKFVDWRSLHITKI</sequence>
<gene>
    <name evidence="2" type="ORF">ACTOB_000153</name>
</gene>
<evidence type="ECO:0000313" key="2">
    <source>
        <dbReference type="EMBL" id="WIM96694.1"/>
    </source>
</evidence>
<dbReference type="SUPFAM" id="SSF50956">
    <property type="entry name" value="Thermostable phytase (3-phytase)"/>
    <property type="match status" value="1"/>
</dbReference>
<reference evidence="2 3" key="1">
    <citation type="submission" date="2023-06" db="EMBL/GenBank/DDBJ databases">
        <authorList>
            <person name="Yushchuk O."/>
            <person name="Binda E."/>
            <person name="Ruckert-Reed C."/>
            <person name="Fedorenko V."/>
            <person name="Kalinowski J."/>
            <person name="Marinelli F."/>
        </authorList>
    </citation>
    <scope>NUCLEOTIDE SEQUENCE [LARGE SCALE GENOMIC DNA]</scope>
    <source>
        <strain evidence="2 3">NRRL 3884</strain>
    </source>
</reference>
<proteinExistence type="predicted"/>
<dbReference type="Gene3D" id="2.120.10.30">
    <property type="entry name" value="TolB, C-terminal domain"/>
    <property type="match status" value="1"/>
</dbReference>
<organism evidence="2 3">
    <name type="scientific">Actinoplanes oblitus</name>
    <dbReference type="NCBI Taxonomy" id="3040509"/>
    <lineage>
        <taxon>Bacteria</taxon>
        <taxon>Bacillati</taxon>
        <taxon>Actinomycetota</taxon>
        <taxon>Actinomycetes</taxon>
        <taxon>Micromonosporales</taxon>
        <taxon>Micromonosporaceae</taxon>
        <taxon>Actinoplanes</taxon>
    </lineage>
</organism>
<protein>
    <submittedName>
        <fullName evidence="2">Phytase</fullName>
    </submittedName>
</protein>
<evidence type="ECO:0000313" key="3">
    <source>
        <dbReference type="Proteomes" id="UP001240150"/>
    </source>
</evidence>
<feature type="domain" description="BPP" evidence="1">
    <location>
        <begin position="23"/>
        <end position="407"/>
    </location>
</feature>
<evidence type="ECO:0000259" key="1">
    <source>
        <dbReference type="PROSITE" id="PS51662"/>
    </source>
</evidence>
<dbReference type="InterPro" id="IPR011042">
    <property type="entry name" value="6-blade_b-propeller_TolB-like"/>
</dbReference>
<keyword evidence="3" id="KW-1185">Reference proteome</keyword>
<dbReference type="Proteomes" id="UP001240150">
    <property type="component" value="Chromosome"/>
</dbReference>